<comment type="caution">
    <text evidence="6">The sequence shown here is derived from an EMBL/GenBank/DDBJ whole genome shotgun (WGS) entry which is preliminary data.</text>
</comment>
<accession>A0A1Y2F8Q0</accession>
<sequence>MSSTCPTSSSSIPIPSSSTATATTTTTTSSPPLASSARSLSRIWERIQQSSPTIPSPFASPIRTPQHHDHQHTTTTRPSTDSSPTRSSVLRTSGPRGGVDIPSPSSSTIRVEGEPLVTRIRGSVDRLSGSWPDRFVPRWGSSKERERARGERILGLDDDDSDFDQSEGPLDGEEGVVVDDEACFVDGWEGKVDFLSSFPQEISLYILLHLDFQSLLLASRVSRQWRSLSLDNILWRDLFHQNTRWRIREDPPEDCRGGNAFPFPNGAFVSQPSSPSLKRAASSLSRAASKRSTSGAVHGAEGNATTPSGSRISRGLTDMMADLGGLSIGGGGASGSRSQSREPEESPPTTLESPSAYFASPAPITPRRPPPTAVVLPTNAFATPTSFSTQSAYADGTSLSRTSSRASSSAALSSLASSLSALPPSLTPSRRASSATLPPLGPVPSPSLATTPSAPLFLDWPKLYKDRWLLEKRWKEGKAKGTFLKGHTDSVYCLQFDERRVISGSRDQTIRIWDLPSATCTKVLTGHEGSVLCLQSDSKVLISGSSDSRILVWDMVGEEGTGKGQWEIKMSLVGHNMGVLDLCFDEDWIVSCSKDTTIRVWHRQTGELYRTLAGHRGPVNAVQLLNNRVVSASGDSLMKLWDVLTGEVLRVFSGHERGLACVKLSASGKLLASGSNDKTVRIWDAETGQCLKKLEGHTDLVRSLAIDEEGGKVVSASYDRTTRVWEWEEGKELLKFKGHTSLVFDVAFNASRIVSSSHDQRILVMDFGDGLDTRLFL</sequence>
<feature type="domain" description="F-box" evidence="5">
    <location>
        <begin position="192"/>
        <end position="238"/>
    </location>
</feature>
<dbReference type="InterPro" id="IPR050995">
    <property type="entry name" value="WD-F-box_domain-protein"/>
</dbReference>
<feature type="compositionally biased region" description="Low complexity" evidence="4">
    <location>
        <begin position="73"/>
        <end position="88"/>
    </location>
</feature>
<dbReference type="InterPro" id="IPR001810">
    <property type="entry name" value="F-box_dom"/>
</dbReference>
<dbReference type="InterPro" id="IPR015943">
    <property type="entry name" value="WD40/YVTN_repeat-like_dom_sf"/>
</dbReference>
<feature type="region of interest" description="Disordered" evidence="4">
    <location>
        <begin position="256"/>
        <end position="377"/>
    </location>
</feature>
<dbReference type="Gene3D" id="1.20.1280.50">
    <property type="match status" value="1"/>
</dbReference>
<dbReference type="Gene3D" id="2.130.10.10">
    <property type="entry name" value="YVTN repeat-like/Quinoprotein amine dehydrogenase"/>
    <property type="match status" value="2"/>
</dbReference>
<feature type="region of interest" description="Disordered" evidence="4">
    <location>
        <begin position="421"/>
        <end position="448"/>
    </location>
</feature>
<feature type="repeat" description="WD" evidence="3">
    <location>
        <begin position="652"/>
        <end position="693"/>
    </location>
</feature>
<dbReference type="InterPro" id="IPR019775">
    <property type="entry name" value="WD40_repeat_CS"/>
</dbReference>
<dbReference type="AlphaFoldDB" id="A0A1Y2F8Q0"/>
<reference evidence="6 7" key="1">
    <citation type="submission" date="2016-07" db="EMBL/GenBank/DDBJ databases">
        <title>Pervasive Adenine N6-methylation of Active Genes in Fungi.</title>
        <authorList>
            <consortium name="DOE Joint Genome Institute"/>
            <person name="Mondo S.J."/>
            <person name="Dannebaum R.O."/>
            <person name="Kuo R.C."/>
            <person name="Labutti K."/>
            <person name="Haridas S."/>
            <person name="Kuo A."/>
            <person name="Salamov A."/>
            <person name="Ahrendt S.R."/>
            <person name="Lipzen A."/>
            <person name="Sullivan W."/>
            <person name="Andreopoulos W.B."/>
            <person name="Clum A."/>
            <person name="Lindquist E."/>
            <person name="Daum C."/>
            <person name="Ramamoorthy G.K."/>
            <person name="Gryganskyi A."/>
            <person name="Culley D."/>
            <person name="Magnuson J.K."/>
            <person name="James T.Y."/>
            <person name="O'Malley M.A."/>
            <person name="Stajich J.E."/>
            <person name="Spatafora J.W."/>
            <person name="Visel A."/>
            <person name="Grigoriev I.V."/>
        </authorList>
    </citation>
    <scope>NUCLEOTIDE SEQUENCE [LARGE SCALE GENOMIC DNA]</scope>
    <source>
        <strain evidence="6 7">62-1032</strain>
    </source>
</reference>
<dbReference type="InterPro" id="IPR001680">
    <property type="entry name" value="WD40_rpt"/>
</dbReference>
<feature type="compositionally biased region" description="Low complexity" evidence="4">
    <location>
        <begin position="272"/>
        <end position="292"/>
    </location>
</feature>
<dbReference type="EMBL" id="MCGR01000025">
    <property type="protein sequence ID" value="ORY80280.1"/>
    <property type="molecule type" value="Genomic_DNA"/>
</dbReference>
<evidence type="ECO:0000256" key="4">
    <source>
        <dbReference type="SAM" id="MobiDB-lite"/>
    </source>
</evidence>
<proteinExistence type="predicted"/>
<feature type="compositionally biased region" description="Low complexity" evidence="4">
    <location>
        <begin position="421"/>
        <end position="430"/>
    </location>
</feature>
<gene>
    <name evidence="6" type="ORF">BCR35DRAFT_304479</name>
</gene>
<keyword evidence="2" id="KW-0677">Repeat</keyword>
<dbReference type="InterPro" id="IPR036322">
    <property type="entry name" value="WD40_repeat_dom_sf"/>
</dbReference>
<dbReference type="STRING" id="106004.A0A1Y2F8Q0"/>
<feature type="compositionally biased region" description="Pro residues" evidence="4">
    <location>
        <begin position="363"/>
        <end position="372"/>
    </location>
</feature>
<dbReference type="PROSITE" id="PS00678">
    <property type="entry name" value="WD_REPEATS_1"/>
    <property type="match status" value="4"/>
</dbReference>
<dbReference type="SMART" id="SM00256">
    <property type="entry name" value="FBOX"/>
    <property type="match status" value="1"/>
</dbReference>
<feature type="compositionally biased region" description="Acidic residues" evidence="4">
    <location>
        <begin position="156"/>
        <end position="172"/>
    </location>
</feature>
<dbReference type="Pfam" id="PF12937">
    <property type="entry name" value="F-box-like"/>
    <property type="match status" value="1"/>
</dbReference>
<evidence type="ECO:0000259" key="5">
    <source>
        <dbReference type="PROSITE" id="PS50181"/>
    </source>
</evidence>
<dbReference type="CDD" id="cd00200">
    <property type="entry name" value="WD40"/>
    <property type="match status" value="1"/>
</dbReference>
<feature type="repeat" description="WD" evidence="3">
    <location>
        <begin position="484"/>
        <end position="523"/>
    </location>
</feature>
<feature type="repeat" description="WD" evidence="3">
    <location>
        <begin position="694"/>
        <end position="735"/>
    </location>
</feature>
<organism evidence="6 7">
    <name type="scientific">Leucosporidium creatinivorum</name>
    <dbReference type="NCBI Taxonomy" id="106004"/>
    <lineage>
        <taxon>Eukaryota</taxon>
        <taxon>Fungi</taxon>
        <taxon>Dikarya</taxon>
        <taxon>Basidiomycota</taxon>
        <taxon>Pucciniomycotina</taxon>
        <taxon>Microbotryomycetes</taxon>
        <taxon>Leucosporidiales</taxon>
        <taxon>Leucosporidium</taxon>
    </lineage>
</organism>
<dbReference type="Proteomes" id="UP000193467">
    <property type="component" value="Unassembled WGS sequence"/>
</dbReference>
<dbReference type="SUPFAM" id="SSF81383">
    <property type="entry name" value="F-box domain"/>
    <property type="match status" value="1"/>
</dbReference>
<dbReference type="SMART" id="SM00320">
    <property type="entry name" value="WD40"/>
    <property type="match status" value="7"/>
</dbReference>
<dbReference type="PANTHER" id="PTHR14604">
    <property type="entry name" value="WD40 REPEAT PF20"/>
    <property type="match status" value="1"/>
</dbReference>
<keyword evidence="1 3" id="KW-0853">WD repeat</keyword>
<name>A0A1Y2F8Q0_9BASI</name>
<dbReference type="PROSITE" id="PS50294">
    <property type="entry name" value="WD_REPEATS_REGION"/>
    <property type="match status" value="6"/>
</dbReference>
<dbReference type="PROSITE" id="PS50082">
    <property type="entry name" value="WD_REPEATS_2"/>
    <property type="match status" value="6"/>
</dbReference>
<feature type="repeat" description="WD" evidence="3">
    <location>
        <begin position="524"/>
        <end position="555"/>
    </location>
</feature>
<dbReference type="SUPFAM" id="SSF50978">
    <property type="entry name" value="WD40 repeat-like"/>
    <property type="match status" value="1"/>
</dbReference>
<evidence type="ECO:0000313" key="7">
    <source>
        <dbReference type="Proteomes" id="UP000193467"/>
    </source>
</evidence>
<dbReference type="Pfam" id="PF00400">
    <property type="entry name" value="WD40"/>
    <property type="match status" value="7"/>
</dbReference>
<evidence type="ECO:0000313" key="6">
    <source>
        <dbReference type="EMBL" id="ORY80280.1"/>
    </source>
</evidence>
<feature type="region of interest" description="Disordered" evidence="4">
    <location>
        <begin position="147"/>
        <end position="172"/>
    </location>
</feature>
<feature type="region of interest" description="Disordered" evidence="4">
    <location>
        <begin position="1"/>
        <end position="114"/>
    </location>
</feature>
<dbReference type="InterPro" id="IPR036047">
    <property type="entry name" value="F-box-like_dom_sf"/>
</dbReference>
<feature type="repeat" description="WD" evidence="3">
    <location>
        <begin position="572"/>
        <end position="611"/>
    </location>
</feature>
<feature type="compositionally biased region" description="Low complexity" evidence="4">
    <location>
        <begin position="1"/>
        <end position="42"/>
    </location>
</feature>
<feature type="repeat" description="WD" evidence="3">
    <location>
        <begin position="612"/>
        <end position="651"/>
    </location>
</feature>
<evidence type="ECO:0000256" key="3">
    <source>
        <dbReference type="PROSITE-ProRule" id="PRU00221"/>
    </source>
</evidence>
<evidence type="ECO:0000256" key="2">
    <source>
        <dbReference type="ARBA" id="ARBA00022737"/>
    </source>
</evidence>
<keyword evidence="7" id="KW-1185">Reference proteome</keyword>
<dbReference type="InParanoid" id="A0A1Y2F8Q0"/>
<dbReference type="OrthoDB" id="19711at2759"/>
<dbReference type="PROSITE" id="PS50181">
    <property type="entry name" value="FBOX"/>
    <property type="match status" value="1"/>
</dbReference>
<protein>
    <submittedName>
        <fullName evidence="6">WD40-repeat-containing domain protein</fullName>
    </submittedName>
</protein>
<dbReference type="InterPro" id="IPR020472">
    <property type="entry name" value="WD40_PAC1"/>
</dbReference>
<dbReference type="PRINTS" id="PR00320">
    <property type="entry name" value="GPROTEINBRPT"/>
</dbReference>
<dbReference type="PANTHER" id="PTHR14604:SF4">
    <property type="entry name" value="F-BOX DOMAIN-CONTAINING PROTEIN"/>
    <property type="match status" value="1"/>
</dbReference>
<evidence type="ECO:0000256" key="1">
    <source>
        <dbReference type="ARBA" id="ARBA00022574"/>
    </source>
</evidence>